<dbReference type="AlphaFoldDB" id="A0A8B6FJF4"/>
<dbReference type="EMBL" id="UYJE01007035">
    <property type="protein sequence ID" value="VDI51194.1"/>
    <property type="molecule type" value="Genomic_DNA"/>
</dbReference>
<dbReference type="OrthoDB" id="10069494at2759"/>
<comment type="caution">
    <text evidence="1">The sequence shown here is derived from an EMBL/GenBank/DDBJ whole genome shotgun (WGS) entry which is preliminary data.</text>
</comment>
<dbReference type="PANTHER" id="PTHR47642">
    <property type="entry name" value="ATP-DEPENDENT DNA HELICASE"/>
    <property type="match status" value="1"/>
</dbReference>
<gene>
    <name evidence="1" type="ORF">MGAL_10B079908</name>
</gene>
<dbReference type="PANTHER" id="PTHR47642:SF7">
    <property type="entry name" value="ATP-DEPENDENT DNA HELICASE PIF1"/>
    <property type="match status" value="1"/>
</dbReference>
<dbReference type="Proteomes" id="UP000596742">
    <property type="component" value="Unassembled WGS sequence"/>
</dbReference>
<protein>
    <submittedName>
        <fullName evidence="1">Uncharacterized protein</fullName>
    </submittedName>
</protein>
<dbReference type="SUPFAM" id="SSF52540">
    <property type="entry name" value="P-loop containing nucleoside triphosphate hydrolases"/>
    <property type="match status" value="1"/>
</dbReference>
<dbReference type="InterPro" id="IPR027417">
    <property type="entry name" value="P-loop_NTPase"/>
</dbReference>
<organism evidence="1 2">
    <name type="scientific">Mytilus galloprovincialis</name>
    <name type="common">Mediterranean mussel</name>
    <dbReference type="NCBI Taxonomy" id="29158"/>
    <lineage>
        <taxon>Eukaryota</taxon>
        <taxon>Metazoa</taxon>
        <taxon>Spiralia</taxon>
        <taxon>Lophotrochozoa</taxon>
        <taxon>Mollusca</taxon>
        <taxon>Bivalvia</taxon>
        <taxon>Autobranchia</taxon>
        <taxon>Pteriomorphia</taxon>
        <taxon>Mytilida</taxon>
        <taxon>Mytiloidea</taxon>
        <taxon>Mytilidae</taxon>
        <taxon>Mytilinae</taxon>
        <taxon>Mytilus</taxon>
    </lineage>
</organism>
<name>A0A8B6FJF4_MYTGA</name>
<keyword evidence="2" id="KW-1185">Reference proteome</keyword>
<sequence>MKIKVLVNFEGQLDEIQRTTFEVYDPSAKQVLATRVQLSLRLAYAMTFHGAQGQSLPLVEVDCYSFFSPGQMGVAIGRAMTIQGLRVVNYNSKAAKLKHNEDVYNLYDQESLQPLQNLHCCKPAYVQLNAEECDFDFDDDVKINSIDFDYGAFSDAENLIQDHHAEEN</sequence>
<evidence type="ECO:0000313" key="2">
    <source>
        <dbReference type="Proteomes" id="UP000596742"/>
    </source>
</evidence>
<dbReference type="InterPro" id="IPR051055">
    <property type="entry name" value="PIF1_helicase"/>
</dbReference>
<proteinExistence type="predicted"/>
<accession>A0A8B6FJF4</accession>
<reference evidence="1" key="1">
    <citation type="submission" date="2018-11" db="EMBL/GenBank/DDBJ databases">
        <authorList>
            <person name="Alioto T."/>
            <person name="Alioto T."/>
        </authorList>
    </citation>
    <scope>NUCLEOTIDE SEQUENCE</scope>
</reference>
<evidence type="ECO:0000313" key="1">
    <source>
        <dbReference type="EMBL" id="VDI51194.1"/>
    </source>
</evidence>